<sequence>MNSTRAMLQPKDTLKTVRLSHSINDEEIKYVTLRKTLIKKWLKDQGINCELEDVPNIALLGSGGGERAAVGMLGSLHQLAQDNLLGSLLYMCGVSGTTWCMSSLYSNPALSLSERCDEVIKKLKDSTVDWSKAVEWLKLRKEQNQDFNLTDFWGAFIACYFMKEMHTRCLSEDTNITKPYPIYSAIELDCHRQDDTKGVWFEMTPYESGFSGLGAFVPTSCLGSQFEGGTLREKRKEMDMVLLQGICGSSFADRQVNNAYVVKKIWSLFGDPPVLSSAGSGSGPGHESMRLEFESTGKVEVRECVPSQVVRCVSVLIKYAEDPDPLKTREVITTLGQLLNGLVSSKGEMLWNMDSERWKRTSLEERKKFIETVSLELILTSDSWAKDWKDKRYDHANEGMSAELRNTTDKMSFTISQFPDGLWIVKNIFPLVQTWEWGTTSNFLFKFQNTNVPSSMASKEKIHLVDAGLKMNSPYPPVLRPSREVDLIISLDFSEGDPFETVFSAKKYALQQKVPFPPVKESVRDEKDRPQGCYVFEGRRPEEPTIMHMPLFNLQNCKGEEEIKKEREKYTTLHQHYGEPEIEHLLKKAKNNLKNNKYRILVQIIMAIQRRKNRKSVVRWPVSVV</sequence>
<dbReference type="GeneID" id="106577820"/>
<dbReference type="PANTHER" id="PTHR10728:SF39">
    <property type="entry name" value="CYTOSOLIC PHOSPHOLIPASE A2 GAMMA"/>
    <property type="match status" value="1"/>
</dbReference>
<dbReference type="InterPro" id="IPR016035">
    <property type="entry name" value="Acyl_Trfase/lysoPLipase"/>
</dbReference>
<keyword evidence="1 3" id="KW-0378">Hydrolase</keyword>
<accession>A0ABM3DF26</accession>
<evidence type="ECO:0000259" key="4">
    <source>
        <dbReference type="PROSITE" id="PS51210"/>
    </source>
</evidence>
<evidence type="ECO:0000256" key="1">
    <source>
        <dbReference type="ARBA" id="ARBA00022801"/>
    </source>
</evidence>
<dbReference type="InterPro" id="IPR002642">
    <property type="entry name" value="LysoPLipase_cat_dom"/>
</dbReference>
<dbReference type="RefSeq" id="XP_045557379.1">
    <property type="nucleotide sequence ID" value="XM_045701423.1"/>
</dbReference>
<dbReference type="Gene3D" id="3.40.1090.10">
    <property type="entry name" value="Cytosolic phospholipase A2 catalytic domain"/>
    <property type="match status" value="2"/>
</dbReference>
<evidence type="ECO:0000313" key="6">
    <source>
        <dbReference type="RefSeq" id="XP_045557379.1"/>
    </source>
</evidence>
<dbReference type="SUPFAM" id="SSF52151">
    <property type="entry name" value="FabD/lysophospholipase-like"/>
    <property type="match status" value="2"/>
</dbReference>
<proteinExistence type="predicted"/>
<name>A0ABM3DF26_SALSA</name>
<protein>
    <submittedName>
        <fullName evidence="6">Cytosolic phospholipase A2 gamma-like</fullName>
    </submittedName>
</protein>
<gene>
    <name evidence="6" type="primary">LOC106577820</name>
</gene>
<evidence type="ECO:0000256" key="2">
    <source>
        <dbReference type="ARBA" id="ARBA00023098"/>
    </source>
</evidence>
<dbReference type="SMART" id="SM00022">
    <property type="entry name" value="PLAc"/>
    <property type="match status" value="1"/>
</dbReference>
<keyword evidence="3" id="KW-0442">Lipid degradation</keyword>
<dbReference type="Proteomes" id="UP001652741">
    <property type="component" value="Chromosome ssa18"/>
</dbReference>
<keyword evidence="2 3" id="KW-0443">Lipid metabolism</keyword>
<keyword evidence="5" id="KW-1185">Reference proteome</keyword>
<organism evidence="5 6">
    <name type="scientific">Salmo salar</name>
    <name type="common">Atlantic salmon</name>
    <dbReference type="NCBI Taxonomy" id="8030"/>
    <lineage>
        <taxon>Eukaryota</taxon>
        <taxon>Metazoa</taxon>
        <taxon>Chordata</taxon>
        <taxon>Craniata</taxon>
        <taxon>Vertebrata</taxon>
        <taxon>Euteleostomi</taxon>
        <taxon>Actinopterygii</taxon>
        <taxon>Neopterygii</taxon>
        <taxon>Teleostei</taxon>
        <taxon>Protacanthopterygii</taxon>
        <taxon>Salmoniformes</taxon>
        <taxon>Salmonidae</taxon>
        <taxon>Salmoninae</taxon>
        <taxon>Salmo</taxon>
    </lineage>
</organism>
<evidence type="ECO:0000256" key="3">
    <source>
        <dbReference type="PROSITE-ProRule" id="PRU00555"/>
    </source>
</evidence>
<dbReference type="Pfam" id="PF01735">
    <property type="entry name" value="PLA2_B"/>
    <property type="match status" value="1"/>
</dbReference>
<dbReference type="PROSITE" id="PS51210">
    <property type="entry name" value="PLA2C"/>
    <property type="match status" value="1"/>
</dbReference>
<reference evidence="6" key="1">
    <citation type="submission" date="2025-08" db="UniProtKB">
        <authorList>
            <consortium name="RefSeq"/>
        </authorList>
    </citation>
    <scope>IDENTIFICATION</scope>
</reference>
<feature type="domain" description="PLA2c" evidence="4">
    <location>
        <begin position="9"/>
        <end position="625"/>
    </location>
</feature>
<evidence type="ECO:0000313" key="5">
    <source>
        <dbReference type="Proteomes" id="UP001652741"/>
    </source>
</evidence>
<dbReference type="PANTHER" id="PTHR10728">
    <property type="entry name" value="CYTOSOLIC PHOSPHOLIPASE A2"/>
    <property type="match status" value="1"/>
</dbReference>